<dbReference type="InterPro" id="IPR049156">
    <property type="entry name" value="Phage_chap_TAC_15-like"/>
</dbReference>
<keyword evidence="2" id="KW-1185">Reference proteome</keyword>
<accession>M1F265</accession>
<evidence type="ECO:0000313" key="1">
    <source>
        <dbReference type="EMBL" id="AFH20901.1"/>
    </source>
</evidence>
<reference evidence="1 2" key="1">
    <citation type="submission" date="2012-02" db="EMBL/GenBank/DDBJ databases">
        <title>Complete Genome Sequence of Cronobacter sakazakii Bacteriophage CR9.</title>
        <authorList>
            <person name="Shin H."/>
            <person name="Lee J.-H."/>
            <person name="Kim Y."/>
            <person name="Ryu S."/>
        </authorList>
    </citation>
    <scope>NUCLEOTIDE SEQUENCE [LARGE SCALE GENOMIC DNA]</scope>
</reference>
<sequence>MFKVKKSTDIILCGGKRFTIYHWSPSQVIRNMPKIGRLVAVPMGTMAGSAFSGGQGLQDAVPTAILYILDQIEDGGQEILDLLLEGIEVDSMGGPIDIDIVFEDHVEDLITLLSKVVEVNYGCFFGKSGFGTIDTFLKKLGLARAVDQLDEMNQTEI</sequence>
<proteinExistence type="predicted"/>
<dbReference type="RefSeq" id="YP_009014979.1">
    <property type="nucleotide sequence ID" value="NC_023717.1"/>
</dbReference>
<dbReference type="OrthoDB" id="12388at10239"/>
<dbReference type="GeneID" id="18562859"/>
<evidence type="ECO:0000313" key="2">
    <source>
        <dbReference type="Proteomes" id="UP000011829"/>
    </source>
</evidence>
<organism evidence="1 2">
    <name type="scientific">Cronobacter phage CR9</name>
    <dbReference type="NCBI Taxonomy" id="1162290"/>
    <lineage>
        <taxon>Viruses</taxon>
        <taxon>Duplodnaviria</taxon>
        <taxon>Heunggongvirae</taxon>
        <taxon>Uroviricota</taxon>
        <taxon>Caudoviricetes</taxon>
        <taxon>Vequintavirinae</taxon>
        <taxon>Certrevirus</taxon>
        <taxon>Certrevirus CR9</taxon>
    </lineage>
</organism>
<dbReference type="EMBL" id="JQ691611">
    <property type="protein sequence ID" value="AFH20901.1"/>
    <property type="molecule type" value="Genomic_DNA"/>
</dbReference>
<gene>
    <name evidence="1" type="ORF">CR9_017</name>
</gene>
<dbReference type="Proteomes" id="UP000011829">
    <property type="component" value="Segment"/>
</dbReference>
<protein>
    <submittedName>
        <fullName evidence="1">Uncharacterized protein</fullName>
    </submittedName>
</protein>
<dbReference type="KEGG" id="vg:18562859"/>
<dbReference type="Pfam" id="PF21822">
    <property type="entry name" value="Phage_TAC_15"/>
    <property type="match status" value="1"/>
</dbReference>
<name>M1F265_9CAUD</name>